<accession>A0A182J4Z4</accession>
<dbReference type="STRING" id="41427.A0A182J4Z4"/>
<dbReference type="VEuPathDB" id="VectorBase:AATE011455"/>
<reference evidence="3" key="1">
    <citation type="submission" date="2022-08" db="UniProtKB">
        <authorList>
            <consortium name="EnsemblMetazoa"/>
        </authorList>
    </citation>
    <scope>IDENTIFICATION</scope>
    <source>
        <strain evidence="3">EBRO</strain>
    </source>
</reference>
<evidence type="ECO:0000256" key="1">
    <source>
        <dbReference type="SAM" id="MobiDB-lite"/>
    </source>
</evidence>
<dbReference type="GO" id="GO:0042383">
    <property type="term" value="C:sarcolemma"/>
    <property type="evidence" value="ECO:0007669"/>
    <property type="project" value="TreeGrafter"/>
</dbReference>
<organism evidence="3">
    <name type="scientific">Anopheles atroparvus</name>
    <name type="common">European mosquito</name>
    <dbReference type="NCBI Taxonomy" id="41427"/>
    <lineage>
        <taxon>Eukaryota</taxon>
        <taxon>Metazoa</taxon>
        <taxon>Ecdysozoa</taxon>
        <taxon>Arthropoda</taxon>
        <taxon>Hexapoda</taxon>
        <taxon>Insecta</taxon>
        <taxon>Pterygota</taxon>
        <taxon>Neoptera</taxon>
        <taxon>Endopterygota</taxon>
        <taxon>Diptera</taxon>
        <taxon>Nematocera</taxon>
        <taxon>Culicoidea</taxon>
        <taxon>Culicidae</taxon>
        <taxon>Anophelinae</taxon>
        <taxon>Anopheles</taxon>
    </lineage>
</organism>
<keyword evidence="2" id="KW-1133">Transmembrane helix</keyword>
<feature type="transmembrane region" description="Helical" evidence="2">
    <location>
        <begin position="251"/>
        <end position="272"/>
    </location>
</feature>
<feature type="transmembrane region" description="Helical" evidence="2">
    <location>
        <begin position="284"/>
        <end position="303"/>
    </location>
</feature>
<dbReference type="InterPro" id="IPR030429">
    <property type="entry name" value="Sarcospan"/>
</dbReference>
<dbReference type="PANTHER" id="PTHR15260:SF1">
    <property type="entry name" value="SARCOSPAN"/>
    <property type="match status" value="1"/>
</dbReference>
<evidence type="ECO:0000313" key="3">
    <source>
        <dbReference type="EnsemblMetazoa" id="AATE011455-PA.1"/>
    </source>
</evidence>
<keyword evidence="2" id="KW-0812">Transmembrane</keyword>
<proteinExistence type="predicted"/>
<keyword evidence="2" id="KW-0472">Membrane</keyword>
<feature type="compositionally biased region" description="Pro residues" evidence="1">
    <location>
        <begin position="105"/>
        <end position="123"/>
    </location>
</feature>
<name>A0A182J4Z4_ANOAO</name>
<sequence length="594" mass="63274">MAQPRNGAQHPAVAAAGERPLSFYDNLASSAIAHGATGGGRVIQFPDIQFRFDESIPDRRSVHSSAKSDFFGLLNTTTTTSNSAVAGADDDRPDTAVRRSLPPAVDEPPPPPPTPSPPPPQPPTHDGGASVSASPTSTASTVPAQSSRDSYGAVGDPPGTTSTPRTSRPSSTIKTITIKLPDSGVGPSEAVYMTTTVPQNFTKNSNTLIGRHKPTRSSLRHSRMLVVNKTVPQRYPRGNSLNLRHVRLSKALMVLLILIGLALSLVGLAITIWSPSTQTKDNPYWSGIVLILCGSLFLLLFEFKRGRTLSAKGVAHLQPQQQQQQRQQQQRLAHHQVRHRWRESCFHFLHVNALVVLLLTIFFTMLAFIYALIHAANLSSAGLRCEPQFPFNVNSSTCVCTIETPAAAVAATAQQHDSHPTLANATGSSGSFGSTEGVMRLEYRDFSCGEVHGIWYYVTITSTLLNSAGCLLAATFLVIYAIECIRRPESDPQRTGAAAAATTTTTAVTNGRTATGSATGALEDQHRVTPVNASTVPLLQYAAAHQPSATTEANCSVASGTGSQTTAQQLAEENTTLTTTIASDELEDDLDASP</sequence>
<feature type="compositionally biased region" description="Low complexity" evidence="1">
    <location>
        <begin position="160"/>
        <end position="179"/>
    </location>
</feature>
<evidence type="ECO:0000256" key="2">
    <source>
        <dbReference type="SAM" id="Phobius"/>
    </source>
</evidence>
<feature type="transmembrane region" description="Helical" evidence="2">
    <location>
        <begin position="454"/>
        <end position="482"/>
    </location>
</feature>
<protein>
    <submittedName>
        <fullName evidence="3">Uncharacterized protein</fullName>
    </submittedName>
</protein>
<feature type="region of interest" description="Disordered" evidence="1">
    <location>
        <begin position="81"/>
        <end position="180"/>
    </location>
</feature>
<dbReference type="PANTHER" id="PTHR15260">
    <property type="entry name" value="SARCOSPAN"/>
    <property type="match status" value="1"/>
</dbReference>
<dbReference type="EnsemblMetazoa" id="AATE011455-RA">
    <property type="protein sequence ID" value="AATE011455-PA.1"/>
    <property type="gene ID" value="AATE011455"/>
</dbReference>
<feature type="transmembrane region" description="Helical" evidence="2">
    <location>
        <begin position="348"/>
        <end position="373"/>
    </location>
</feature>
<dbReference type="GO" id="GO:0016010">
    <property type="term" value="C:dystrophin-associated glycoprotein complex"/>
    <property type="evidence" value="ECO:0007669"/>
    <property type="project" value="InterPro"/>
</dbReference>
<dbReference type="AlphaFoldDB" id="A0A182J4Z4"/>
<feature type="compositionally biased region" description="Low complexity" evidence="1">
    <location>
        <begin position="129"/>
        <end position="147"/>
    </location>
</feature>